<dbReference type="Pfam" id="PF00646">
    <property type="entry name" value="F-box"/>
    <property type="match status" value="1"/>
</dbReference>
<dbReference type="InterPro" id="IPR001810">
    <property type="entry name" value="F-box_dom"/>
</dbReference>
<protein>
    <recommendedName>
        <fullName evidence="1">F-box domain-containing protein</fullName>
    </recommendedName>
</protein>
<dbReference type="EMBL" id="MTKT01000773">
    <property type="protein sequence ID" value="OWM88986.1"/>
    <property type="molecule type" value="Genomic_DNA"/>
</dbReference>
<accession>A0A218XWG8</accession>
<name>A0A218XWG8_PUNGR</name>
<feature type="domain" description="F-box" evidence="1">
    <location>
        <begin position="11"/>
        <end position="39"/>
    </location>
</feature>
<evidence type="ECO:0000313" key="2">
    <source>
        <dbReference type="EMBL" id="OWM88986.1"/>
    </source>
</evidence>
<dbReference type="AlphaFoldDB" id="A0A218XWG8"/>
<dbReference type="SUPFAM" id="SSF81383">
    <property type="entry name" value="F-box domain"/>
    <property type="match status" value="1"/>
</dbReference>
<dbReference type="Proteomes" id="UP000197138">
    <property type="component" value="Unassembled WGS sequence"/>
</dbReference>
<organism evidence="2 3">
    <name type="scientific">Punica granatum</name>
    <name type="common">Pomegranate</name>
    <dbReference type="NCBI Taxonomy" id="22663"/>
    <lineage>
        <taxon>Eukaryota</taxon>
        <taxon>Viridiplantae</taxon>
        <taxon>Streptophyta</taxon>
        <taxon>Embryophyta</taxon>
        <taxon>Tracheophyta</taxon>
        <taxon>Spermatophyta</taxon>
        <taxon>Magnoliopsida</taxon>
        <taxon>eudicotyledons</taxon>
        <taxon>Gunneridae</taxon>
        <taxon>Pentapetalae</taxon>
        <taxon>rosids</taxon>
        <taxon>malvids</taxon>
        <taxon>Myrtales</taxon>
        <taxon>Lythraceae</taxon>
        <taxon>Punica</taxon>
    </lineage>
</organism>
<dbReference type="PANTHER" id="PTHR31111">
    <property type="entry name" value="BNAA05G37150D PROTEIN-RELATED"/>
    <property type="match status" value="1"/>
</dbReference>
<reference evidence="3" key="1">
    <citation type="journal article" date="2017" name="Plant J.">
        <title>The pomegranate (Punica granatum L.) genome and the genomics of punicalagin biosynthesis.</title>
        <authorList>
            <person name="Qin G."/>
            <person name="Xu C."/>
            <person name="Ming R."/>
            <person name="Tang H."/>
            <person name="Guyot R."/>
            <person name="Kramer E.M."/>
            <person name="Hu Y."/>
            <person name="Yi X."/>
            <person name="Qi Y."/>
            <person name="Xu X."/>
            <person name="Gao Z."/>
            <person name="Pan H."/>
            <person name="Jian J."/>
            <person name="Tian Y."/>
            <person name="Yue Z."/>
            <person name="Xu Y."/>
        </authorList>
    </citation>
    <scope>NUCLEOTIDE SEQUENCE [LARGE SCALE GENOMIC DNA]</scope>
    <source>
        <strain evidence="3">cv. Dabenzi</strain>
    </source>
</reference>
<evidence type="ECO:0000259" key="1">
    <source>
        <dbReference type="Pfam" id="PF00646"/>
    </source>
</evidence>
<dbReference type="PANTHER" id="PTHR31111:SF138">
    <property type="entry name" value="F-BOX ASSOCIATED DOMAIN-CONTAINING PROTEIN"/>
    <property type="match status" value="1"/>
</dbReference>
<sequence>MAESSQTNIVLPLDLQREILLLLPVKSLCRFRCVLKLWHSSKADTRFVEAHDAHSESYPKLPIFPAPYCEYTAKI</sequence>
<dbReference type="InterPro" id="IPR036047">
    <property type="entry name" value="F-box-like_dom_sf"/>
</dbReference>
<proteinExistence type="predicted"/>
<comment type="caution">
    <text evidence="2">The sequence shown here is derived from an EMBL/GenBank/DDBJ whole genome shotgun (WGS) entry which is preliminary data.</text>
</comment>
<evidence type="ECO:0000313" key="3">
    <source>
        <dbReference type="Proteomes" id="UP000197138"/>
    </source>
</evidence>
<gene>
    <name evidence="2" type="ORF">CDL15_Pgr024004</name>
</gene>